<dbReference type="EMBL" id="PIPK01000018">
    <property type="protein sequence ID" value="RUO18798.1"/>
    <property type="molecule type" value="Genomic_DNA"/>
</dbReference>
<protein>
    <submittedName>
        <fullName evidence="2">Uncharacterized protein DUF3359</fullName>
    </submittedName>
</protein>
<reference evidence="2 4" key="2">
    <citation type="submission" date="2018-06" db="EMBL/GenBank/DDBJ databases">
        <title>Genomic Encyclopedia of Type Strains, Phase III (KMG-III): the genomes of soil and plant-associated and newly described type strains.</title>
        <authorList>
            <person name="Whitman W."/>
        </authorList>
    </citation>
    <scope>NUCLEOTIDE SEQUENCE [LARGE SCALE GENOMIC DNA]</scope>
    <source>
        <strain evidence="2 4">CGMCC 1.15366</strain>
    </source>
</reference>
<evidence type="ECO:0000256" key="1">
    <source>
        <dbReference type="SAM" id="Coils"/>
    </source>
</evidence>
<accession>A0A327WWA7</accession>
<dbReference type="SUPFAM" id="SSF57997">
    <property type="entry name" value="Tropomyosin"/>
    <property type="match status" value="1"/>
</dbReference>
<dbReference type="Proteomes" id="UP000287865">
    <property type="component" value="Unassembled WGS sequence"/>
</dbReference>
<dbReference type="RefSeq" id="WP_111570410.1">
    <property type="nucleotide sequence ID" value="NZ_PIPK01000018.1"/>
</dbReference>
<reference evidence="3 5" key="1">
    <citation type="journal article" date="2018" name="Front. Microbiol.">
        <title>Genome-Based Analysis Reveals the Taxonomy and Diversity of the Family Idiomarinaceae.</title>
        <authorList>
            <person name="Liu Y."/>
            <person name="Lai Q."/>
            <person name="Shao Z."/>
        </authorList>
    </citation>
    <scope>NUCLEOTIDE SEQUENCE [LARGE SCALE GENOMIC DNA]</scope>
    <source>
        <strain evidence="3 5">CF12-14</strain>
    </source>
</reference>
<evidence type="ECO:0000313" key="3">
    <source>
        <dbReference type="EMBL" id="RUO18798.1"/>
    </source>
</evidence>
<evidence type="ECO:0000313" key="5">
    <source>
        <dbReference type="Proteomes" id="UP000287865"/>
    </source>
</evidence>
<dbReference type="AlphaFoldDB" id="A0A327WWA7"/>
<keyword evidence="1" id="KW-0175">Coiled coil</keyword>
<gene>
    <name evidence="2" type="ORF">B0I24_11821</name>
    <name evidence="3" type="ORF">CWE07_13500</name>
</gene>
<keyword evidence="5" id="KW-1185">Reference proteome</keyword>
<sequence>MPYKQLAQLIPISLLGLMLTGCASHDSTIDDLESRLRSTERALEACQVRQSEADERLARAQAQTEEARLRANELELRMSRMEARMGGKVD</sequence>
<dbReference type="PROSITE" id="PS51257">
    <property type="entry name" value="PROKAR_LIPOPROTEIN"/>
    <property type="match status" value="1"/>
</dbReference>
<evidence type="ECO:0000313" key="4">
    <source>
        <dbReference type="Proteomes" id="UP000249203"/>
    </source>
</evidence>
<feature type="coiled-coil region" evidence="1">
    <location>
        <begin position="29"/>
        <end position="84"/>
    </location>
</feature>
<dbReference type="Gene3D" id="1.20.5.340">
    <property type="match status" value="1"/>
</dbReference>
<dbReference type="EMBL" id="QLMD01000018">
    <property type="protein sequence ID" value="RAJ93570.1"/>
    <property type="molecule type" value="Genomic_DNA"/>
</dbReference>
<proteinExistence type="predicted"/>
<organism evidence="2 4">
    <name type="scientific">Aliidiomarina maris</name>
    <dbReference type="NCBI Taxonomy" id="531312"/>
    <lineage>
        <taxon>Bacteria</taxon>
        <taxon>Pseudomonadati</taxon>
        <taxon>Pseudomonadota</taxon>
        <taxon>Gammaproteobacteria</taxon>
        <taxon>Alteromonadales</taxon>
        <taxon>Idiomarinaceae</taxon>
        <taxon>Aliidiomarina</taxon>
    </lineage>
</organism>
<name>A0A327WWA7_9GAMM</name>
<dbReference type="Proteomes" id="UP000249203">
    <property type="component" value="Unassembled WGS sequence"/>
</dbReference>
<comment type="caution">
    <text evidence="2">The sequence shown here is derived from an EMBL/GenBank/DDBJ whole genome shotgun (WGS) entry which is preliminary data.</text>
</comment>
<evidence type="ECO:0000313" key="2">
    <source>
        <dbReference type="EMBL" id="RAJ93570.1"/>
    </source>
</evidence>